<evidence type="ECO:0000313" key="3">
    <source>
        <dbReference type="Proteomes" id="UP001205185"/>
    </source>
</evidence>
<proteinExistence type="predicted"/>
<feature type="region of interest" description="Disordered" evidence="1">
    <location>
        <begin position="21"/>
        <end position="49"/>
    </location>
</feature>
<dbReference type="Pfam" id="PF12079">
    <property type="entry name" value="DUF3558"/>
    <property type="match status" value="1"/>
</dbReference>
<gene>
    <name evidence="2" type="ORF">LV75_005482</name>
</gene>
<dbReference type="Proteomes" id="UP001205185">
    <property type="component" value="Unassembled WGS sequence"/>
</dbReference>
<reference evidence="2 3" key="1">
    <citation type="submission" date="2022-06" db="EMBL/GenBank/DDBJ databases">
        <title>Genomic Encyclopedia of Archaeal and Bacterial Type Strains, Phase II (KMG-II): from individual species to whole genera.</title>
        <authorList>
            <person name="Goeker M."/>
        </authorList>
    </citation>
    <scope>NUCLEOTIDE SEQUENCE [LARGE SCALE GENOMIC DNA]</scope>
    <source>
        <strain evidence="2 3">DSM 44255</strain>
    </source>
</reference>
<protein>
    <recommendedName>
        <fullName evidence="4">DUF3558 domain-containing protein</fullName>
    </recommendedName>
</protein>
<evidence type="ECO:0000256" key="1">
    <source>
        <dbReference type="SAM" id="MobiDB-lite"/>
    </source>
</evidence>
<dbReference type="InterPro" id="IPR024520">
    <property type="entry name" value="DUF3558"/>
</dbReference>
<name>A0ABT1IL67_9PSEU</name>
<feature type="compositionally biased region" description="Polar residues" evidence="1">
    <location>
        <begin position="32"/>
        <end position="43"/>
    </location>
</feature>
<evidence type="ECO:0008006" key="4">
    <source>
        <dbReference type="Google" id="ProtNLM"/>
    </source>
</evidence>
<evidence type="ECO:0000313" key="2">
    <source>
        <dbReference type="EMBL" id="MCP2272956.1"/>
    </source>
</evidence>
<keyword evidence="3" id="KW-1185">Reference proteome</keyword>
<dbReference type="EMBL" id="JAMTCO010000014">
    <property type="protein sequence ID" value="MCP2272956.1"/>
    <property type="molecule type" value="Genomic_DNA"/>
</dbReference>
<comment type="caution">
    <text evidence="2">The sequence shown here is derived from an EMBL/GenBank/DDBJ whole genome shotgun (WGS) entry which is preliminary data.</text>
</comment>
<sequence>MYGVAAGVMVTLVGCTAQTQGSPIEVPGGATPPTSSRATSVGPSSAPPDSIKPCSLLSAADTAALGITGNGKGDEVKGATSCLWRVEKPLAADSYSIDVTFFGKQSVGDLVAGGEKTPVRVGRHDGVRAVGVYGPGCVVALEITSTSRVDVRTIGRGDSALLCERAVAVAGRVEARLP</sequence>
<organism evidence="2 3">
    <name type="scientific">Actinokineospora diospyrosa</name>
    <dbReference type="NCBI Taxonomy" id="103728"/>
    <lineage>
        <taxon>Bacteria</taxon>
        <taxon>Bacillati</taxon>
        <taxon>Actinomycetota</taxon>
        <taxon>Actinomycetes</taxon>
        <taxon>Pseudonocardiales</taxon>
        <taxon>Pseudonocardiaceae</taxon>
        <taxon>Actinokineospora</taxon>
    </lineage>
</organism>
<accession>A0ABT1IL67</accession>